<gene>
    <name evidence="1" type="ORF">QFC20_001186</name>
</gene>
<dbReference type="Proteomes" id="UP001230649">
    <property type="component" value="Unassembled WGS sequence"/>
</dbReference>
<evidence type="ECO:0000313" key="2">
    <source>
        <dbReference type="Proteomes" id="UP001230649"/>
    </source>
</evidence>
<sequence>MRFAAFSGSGIPRIGLTGQRTFLTSASLRPTSAIGSIRPAALPKAHTLSSTSNPVTRAFSTSRLLALRESYFQRPASRTRDVYGRGGGGNGGSWWQNFRRRLDSLPPMYVVYGLIGVNVAIYGLWQYANTSWTRFRDPSLYYWMSRNFIVSEANFAAGRFTSTHIFLNMLGLYFIAPATVGLLGTTGFLGLYLGGGIVGSLVSLGWHRVVTGGRGKPRGSEGASAAIYASLAYFAAVFPNAKFLMFFIIPMPAWAAVGGIFAYSQTDSAGHIGGILAGVGFALASRGRGGFRGGPRVPWR</sequence>
<keyword evidence="2" id="KW-1185">Reference proteome</keyword>
<dbReference type="EMBL" id="JASBWS010000007">
    <property type="protein sequence ID" value="KAJ9114816.1"/>
    <property type="molecule type" value="Genomic_DNA"/>
</dbReference>
<name>A0ACC2WTR9_9TREE</name>
<organism evidence="1 2">
    <name type="scientific">Naganishia adeliensis</name>
    <dbReference type="NCBI Taxonomy" id="92952"/>
    <lineage>
        <taxon>Eukaryota</taxon>
        <taxon>Fungi</taxon>
        <taxon>Dikarya</taxon>
        <taxon>Basidiomycota</taxon>
        <taxon>Agaricomycotina</taxon>
        <taxon>Tremellomycetes</taxon>
        <taxon>Filobasidiales</taxon>
        <taxon>Filobasidiaceae</taxon>
        <taxon>Naganishia</taxon>
    </lineage>
</organism>
<reference evidence="1" key="1">
    <citation type="submission" date="2023-04" db="EMBL/GenBank/DDBJ databases">
        <title>Draft Genome sequencing of Naganishia species isolated from polar environments using Oxford Nanopore Technology.</title>
        <authorList>
            <person name="Leo P."/>
            <person name="Venkateswaran K."/>
        </authorList>
    </citation>
    <scope>NUCLEOTIDE SEQUENCE</scope>
    <source>
        <strain evidence="1">MNA-CCFEE 5262</strain>
    </source>
</reference>
<comment type="caution">
    <text evidence="1">The sequence shown here is derived from an EMBL/GenBank/DDBJ whole genome shotgun (WGS) entry which is preliminary data.</text>
</comment>
<evidence type="ECO:0000313" key="1">
    <source>
        <dbReference type="EMBL" id="KAJ9114816.1"/>
    </source>
</evidence>
<protein>
    <submittedName>
        <fullName evidence="1">Uncharacterized protein</fullName>
    </submittedName>
</protein>
<accession>A0ACC2WTR9</accession>
<proteinExistence type="predicted"/>